<dbReference type="AlphaFoldDB" id="X1VUN5"/>
<reference evidence="1" key="1">
    <citation type="journal article" date="2014" name="Front. Microbiol.">
        <title>High frequency of phylogenetically diverse reductive dehalogenase-homologous genes in deep subseafloor sedimentary metagenomes.</title>
        <authorList>
            <person name="Kawai M."/>
            <person name="Futagami T."/>
            <person name="Toyoda A."/>
            <person name="Takaki Y."/>
            <person name="Nishi S."/>
            <person name="Hori S."/>
            <person name="Arai W."/>
            <person name="Tsubouchi T."/>
            <person name="Morono Y."/>
            <person name="Uchiyama I."/>
            <person name="Ito T."/>
            <person name="Fujiyama A."/>
            <person name="Inagaki F."/>
            <person name="Takami H."/>
        </authorList>
    </citation>
    <scope>NUCLEOTIDE SEQUENCE</scope>
    <source>
        <strain evidence="1">Expedition CK06-06</strain>
    </source>
</reference>
<feature type="non-terminal residue" evidence="1">
    <location>
        <position position="1"/>
    </location>
</feature>
<proteinExistence type="predicted"/>
<evidence type="ECO:0008006" key="2">
    <source>
        <dbReference type="Google" id="ProtNLM"/>
    </source>
</evidence>
<accession>X1VUN5</accession>
<gene>
    <name evidence="1" type="ORF">S12H4_46053</name>
</gene>
<dbReference type="Pfam" id="PF10050">
    <property type="entry name" value="DUF2284"/>
    <property type="match status" value="1"/>
</dbReference>
<sequence length="208" mass="23084">AEKIPDKVVQEDLEKYRKTAIELGATDVKIITTDLIEIDEGVRAKCVHPLCNRYGSSANCPPYAPDLDFMRRVVCNFRYALFSKLETPAEKLAGPVADEKRLWVPYFRKINEIVARIEAEAFYDGYYKAMAFGCGSCKGLYCPEVECSALIPGQSCRLPLKARASMEGVGMNAYSMATKIGWDIYSIGISTKPSEVPFGVVLGIVLIY</sequence>
<dbReference type="InterPro" id="IPR019271">
    <property type="entry name" value="DUF2284_metal-binding"/>
</dbReference>
<dbReference type="EMBL" id="BARW01028537">
    <property type="protein sequence ID" value="GAJ13965.1"/>
    <property type="molecule type" value="Genomic_DNA"/>
</dbReference>
<evidence type="ECO:0000313" key="1">
    <source>
        <dbReference type="EMBL" id="GAJ13965.1"/>
    </source>
</evidence>
<comment type="caution">
    <text evidence="1">The sequence shown here is derived from an EMBL/GenBank/DDBJ whole genome shotgun (WGS) entry which is preliminary data.</text>
</comment>
<name>X1VUN5_9ZZZZ</name>
<organism evidence="1">
    <name type="scientific">marine sediment metagenome</name>
    <dbReference type="NCBI Taxonomy" id="412755"/>
    <lineage>
        <taxon>unclassified sequences</taxon>
        <taxon>metagenomes</taxon>
        <taxon>ecological metagenomes</taxon>
    </lineage>
</organism>
<protein>
    <recommendedName>
        <fullName evidence="2">DUF2284 domain-containing protein</fullName>
    </recommendedName>
</protein>